<dbReference type="GO" id="GO:0016887">
    <property type="term" value="F:ATP hydrolysis activity"/>
    <property type="evidence" value="ECO:0007669"/>
    <property type="project" value="InterPro"/>
</dbReference>
<dbReference type="PROSITE" id="PS50893">
    <property type="entry name" value="ABC_TRANSPORTER_2"/>
    <property type="match status" value="1"/>
</dbReference>
<evidence type="ECO:0000313" key="9">
    <source>
        <dbReference type="EMBL" id="BAF90458.1"/>
    </source>
</evidence>
<protein>
    <submittedName>
        <fullName evidence="9">Heme exporter protein</fullName>
    </submittedName>
</protein>
<evidence type="ECO:0000256" key="7">
    <source>
        <dbReference type="ARBA" id="ARBA00023136"/>
    </source>
</evidence>
<comment type="similarity">
    <text evidence="1">Belongs to the ABC transporter superfamily.</text>
</comment>
<dbReference type="InterPro" id="IPR027417">
    <property type="entry name" value="P-loop_NTPase"/>
</dbReference>
<proteinExistence type="inferred from homology"/>
<dbReference type="Proteomes" id="UP000000270">
    <property type="component" value="Chromosome"/>
</dbReference>
<dbReference type="HOGENOM" id="CLU_000604_1_2_5"/>
<dbReference type="KEGG" id="azc:AZC_4460"/>
<dbReference type="EMBL" id="AP009384">
    <property type="protein sequence ID" value="BAF90458.1"/>
    <property type="molecule type" value="Genomic_DNA"/>
</dbReference>
<keyword evidence="6" id="KW-1278">Translocase</keyword>
<dbReference type="InterPro" id="IPR017871">
    <property type="entry name" value="ABC_transporter-like_CS"/>
</dbReference>
<evidence type="ECO:0000256" key="2">
    <source>
        <dbReference type="ARBA" id="ARBA00022448"/>
    </source>
</evidence>
<keyword evidence="5" id="KW-0067">ATP-binding</keyword>
<dbReference type="InterPro" id="IPR003439">
    <property type="entry name" value="ABC_transporter-like_ATP-bd"/>
</dbReference>
<evidence type="ECO:0000256" key="4">
    <source>
        <dbReference type="ARBA" id="ARBA00022748"/>
    </source>
</evidence>
<dbReference type="SUPFAM" id="SSF52540">
    <property type="entry name" value="P-loop containing nucleoside triphosphate hydrolases"/>
    <property type="match status" value="1"/>
</dbReference>
<dbReference type="InterPro" id="IPR003593">
    <property type="entry name" value="AAA+_ATPase"/>
</dbReference>
<evidence type="ECO:0000256" key="6">
    <source>
        <dbReference type="ARBA" id="ARBA00022967"/>
    </source>
</evidence>
<reference evidence="9 10" key="3">
    <citation type="journal article" date="2008" name="BMC Genomics">
        <title>The genome of the versatile nitrogen fixer Azorhizobium caulinodans ORS571.</title>
        <authorList>
            <person name="Lee KB."/>
            <person name="Backer P.D."/>
            <person name="Aono T."/>
            <person name="Liu CT."/>
            <person name="Suzuki S."/>
            <person name="Suzuki T."/>
            <person name="Kaneko T."/>
            <person name="Yamada M."/>
            <person name="Tabata S."/>
            <person name="Kupfer D.M."/>
            <person name="Najar F.Z."/>
            <person name="Wiley G.B."/>
            <person name="Roe B."/>
            <person name="Binnewies T.T."/>
            <person name="Ussery D.W."/>
            <person name="D'Haeze W."/>
            <person name="Herder J.D."/>
            <person name="Gevers D."/>
            <person name="Vereecke D."/>
            <person name="Holsters M."/>
            <person name="Oyaizu H."/>
        </authorList>
    </citation>
    <scope>NUCLEOTIDE SEQUENCE [LARGE SCALE GENOMIC DNA]</scope>
    <source>
        <strain evidence="10">ATCC 43989 / DSM 5975 / JCM 20966 / LMG 6465 / NBRC 14845 / NCIMB 13405 / ORS 571</strain>
    </source>
</reference>
<dbReference type="InterPro" id="IPR005895">
    <property type="entry name" value="ABC_transptr_haem_export_CcmA"/>
</dbReference>
<dbReference type="GO" id="GO:0022857">
    <property type="term" value="F:transmembrane transporter activity"/>
    <property type="evidence" value="ECO:0007669"/>
    <property type="project" value="InterPro"/>
</dbReference>
<dbReference type="Gene3D" id="3.40.50.300">
    <property type="entry name" value="P-loop containing nucleotide triphosphate hydrolases"/>
    <property type="match status" value="1"/>
</dbReference>
<dbReference type="PROSITE" id="PS00211">
    <property type="entry name" value="ABC_TRANSPORTER_1"/>
    <property type="match status" value="1"/>
</dbReference>
<evidence type="ECO:0000256" key="5">
    <source>
        <dbReference type="ARBA" id="ARBA00022840"/>
    </source>
</evidence>
<feature type="domain" description="ABC transporter" evidence="8">
    <location>
        <begin position="18"/>
        <end position="221"/>
    </location>
</feature>
<sequence length="221" mass="23194">MNQLEMPSAGGANTAPILHAQGLSCQRGQRKLFSRLSFEMQAGHALIVVGPNGAGKSSLLRIVAGLLTPTEGNVALRGTDPDLSLKEQLHYLGHDDALKGALSVRENLSFWRDVLGATGLSPADALEEVGLGGLDRLPASVLSAGQKRRLAIARLLVSKRLLWVLDEPTTALDVTAQARFAELARDHLSCGGLILAATHTPLDFGPNVSELRLGKAATGGA</sequence>
<keyword evidence="7" id="KW-0472">Membrane</keyword>
<keyword evidence="10" id="KW-1185">Reference proteome</keyword>
<dbReference type="PANTHER" id="PTHR43499">
    <property type="entry name" value="ABC TRANSPORTER I FAMILY MEMBER 1"/>
    <property type="match status" value="1"/>
</dbReference>
<evidence type="ECO:0000259" key="8">
    <source>
        <dbReference type="PROSITE" id="PS50893"/>
    </source>
</evidence>
<dbReference type="Pfam" id="PF00005">
    <property type="entry name" value="ABC_tran"/>
    <property type="match status" value="1"/>
</dbReference>
<keyword evidence="4" id="KW-0201">Cytochrome c-type biogenesis</keyword>
<dbReference type="eggNOG" id="COG4133">
    <property type="taxonomic scope" value="Bacteria"/>
</dbReference>
<dbReference type="AlphaFoldDB" id="A8HWR1"/>
<dbReference type="NCBIfam" id="NF010061">
    <property type="entry name" value="PRK13538.1"/>
    <property type="match status" value="1"/>
</dbReference>
<reference evidence="9 10" key="1">
    <citation type="journal article" date="2007" name="Appl. Environ. Microbiol.">
        <title>Rhizobial factors required for stem nodule maturation and maintenance in Sesbania rostrata-Azorhizobium caulinodans ORS571 symbiosis.</title>
        <authorList>
            <person name="Suzuki S."/>
            <person name="Aono T."/>
            <person name="Lee KB."/>
            <person name="Suzuki T."/>
            <person name="Liu CT."/>
            <person name="Miwa H."/>
            <person name="Wakao S."/>
            <person name="Iki T."/>
            <person name="Oyaizu H."/>
        </authorList>
    </citation>
    <scope>NUCLEOTIDE SEQUENCE [LARGE SCALE GENOMIC DNA]</scope>
    <source>
        <strain evidence="10">ATCC 43989 / DSM 5975 / JCM 20966 / LMG 6465 / NBRC 14845 / NCIMB 13405 / ORS 571</strain>
    </source>
</reference>
<evidence type="ECO:0000256" key="1">
    <source>
        <dbReference type="ARBA" id="ARBA00005417"/>
    </source>
</evidence>
<gene>
    <name evidence="9" type="primary">ccmA</name>
    <name evidence="9" type="ordered locus">AZC_4460</name>
</gene>
<dbReference type="PANTHER" id="PTHR43499:SF1">
    <property type="entry name" value="ABC TRANSPORTER I FAMILY MEMBER 1"/>
    <property type="match status" value="1"/>
</dbReference>
<reference evidence="9 10" key="6">
    <citation type="journal article" date="2011" name="Appl. Environ. Microbiol.">
        <title>Involvement of the azorhizobial chromosome partition gene (parA) in the onset of bacteroid differentiation during Sesbania rostrata stem nodule development.</title>
        <authorList>
            <person name="Liu CT."/>
            <person name="Lee KB."/>
            <person name="Wang YS."/>
            <person name="Peng MH."/>
            <person name="Lee KT."/>
            <person name="Suzuki S."/>
            <person name="Suzuki T."/>
            <person name="Oyaizu H."/>
        </authorList>
    </citation>
    <scope>NUCLEOTIDE SEQUENCE [LARGE SCALE GENOMIC DNA]</scope>
    <source>
        <strain evidence="10">ATCC 43989 / DSM 5975 / JCM 20966 / LMG 6465 / NBRC 14845 / NCIMB 13405 / ORS 571</strain>
    </source>
</reference>
<dbReference type="GO" id="GO:0017004">
    <property type="term" value="P:cytochrome complex assembly"/>
    <property type="evidence" value="ECO:0007669"/>
    <property type="project" value="UniProtKB-KW"/>
</dbReference>
<dbReference type="GO" id="GO:0005524">
    <property type="term" value="F:ATP binding"/>
    <property type="evidence" value="ECO:0007669"/>
    <property type="project" value="UniProtKB-KW"/>
</dbReference>
<name>A8HWR1_AZOC5</name>
<accession>A8HWR1</accession>
<reference evidence="9 10" key="5">
    <citation type="journal article" date="2010" name="Appl. Environ. Microbiol.">
        <title>phrR-like gene praR of Azorhizobium caulinodans ORS571 is essential for symbiosis with Sesbania rostrata and is involved in expression of reb genes.</title>
        <authorList>
            <person name="Akiba N."/>
            <person name="Aono T."/>
            <person name="Toyazaki H."/>
            <person name="Sato S."/>
            <person name="Oyaizu H."/>
        </authorList>
    </citation>
    <scope>NUCLEOTIDE SEQUENCE [LARGE SCALE GENOMIC DNA]</scope>
    <source>
        <strain evidence="10">ATCC 43989 / DSM 5975 / JCM 20966 / LMG 6465 / NBRC 14845 / NCIMB 13405 / ORS 571</strain>
    </source>
</reference>
<keyword evidence="3" id="KW-0547">Nucleotide-binding</keyword>
<evidence type="ECO:0000256" key="3">
    <source>
        <dbReference type="ARBA" id="ARBA00022741"/>
    </source>
</evidence>
<organism evidence="9 10">
    <name type="scientific">Azorhizobium caulinodans (strain ATCC 43989 / DSM 5975 / JCM 20966 / LMG 6465 / NBRC 14845 / NCIMB 13405 / ORS 571)</name>
    <dbReference type="NCBI Taxonomy" id="438753"/>
    <lineage>
        <taxon>Bacteria</taxon>
        <taxon>Pseudomonadati</taxon>
        <taxon>Pseudomonadota</taxon>
        <taxon>Alphaproteobacteria</taxon>
        <taxon>Hyphomicrobiales</taxon>
        <taxon>Xanthobacteraceae</taxon>
        <taxon>Azorhizobium</taxon>
    </lineage>
</organism>
<evidence type="ECO:0000313" key="10">
    <source>
        <dbReference type="Proteomes" id="UP000000270"/>
    </source>
</evidence>
<reference evidence="9 10" key="4">
    <citation type="journal article" date="2009" name="Appl. Environ. Microbiol.">
        <title>Comparative genome-wide transcriptional profiling of Azorhizobium caulinodans ORS571 grown under free-living and symbiotic conditions.</title>
        <authorList>
            <person name="Tsukada S."/>
            <person name="Aono T."/>
            <person name="Akiba N."/>
            <person name="Lee KB."/>
            <person name="Liu CT."/>
            <person name="Toyazaki H."/>
            <person name="Oyaizu H."/>
        </authorList>
    </citation>
    <scope>NUCLEOTIDE SEQUENCE [LARGE SCALE GENOMIC DNA]</scope>
    <source>
        <strain evidence="10">ATCC 43989 / DSM 5975 / JCM 20966 / LMG 6465 / NBRC 14845 / NCIMB 13405 / ORS 571</strain>
    </source>
</reference>
<dbReference type="STRING" id="438753.AZC_4460"/>
<dbReference type="SMART" id="SM00382">
    <property type="entry name" value="AAA"/>
    <property type="match status" value="1"/>
</dbReference>
<reference evidence="10" key="2">
    <citation type="submission" date="2007-04" db="EMBL/GenBank/DDBJ databases">
        <title>Complete genome sequence of the nitrogen-fixing bacterium Azorhizobium caulinodans ORS571.</title>
        <authorList>
            <person name="Lee K.B."/>
            <person name="Backer P.D."/>
            <person name="Aono T."/>
            <person name="Liu C.T."/>
            <person name="Suzuki S."/>
            <person name="Suzuki T."/>
            <person name="Kaneko T."/>
            <person name="Yamada M."/>
            <person name="Tabata S."/>
            <person name="Kupfer D.M."/>
            <person name="Najar F.Z."/>
            <person name="Wiley G.B."/>
            <person name="Roe B."/>
            <person name="Binnewies T."/>
            <person name="Ussery D."/>
            <person name="Vereecke D."/>
            <person name="Gevers D."/>
            <person name="Holsters M."/>
            <person name="Oyaizu H."/>
        </authorList>
    </citation>
    <scope>NUCLEOTIDE SEQUENCE [LARGE SCALE GENOMIC DNA]</scope>
    <source>
        <strain evidence="10">ATCC 43989 / DSM 5975 / JCM 20966 / LMG 6465 / NBRC 14845 / NCIMB 13405 / ORS 571</strain>
    </source>
</reference>
<keyword evidence="2" id="KW-0813">Transport</keyword>
<dbReference type="NCBIfam" id="TIGR01189">
    <property type="entry name" value="ccmA"/>
    <property type="match status" value="1"/>
</dbReference>